<evidence type="ECO:0000256" key="1">
    <source>
        <dbReference type="SAM" id="MobiDB-lite"/>
    </source>
</evidence>
<dbReference type="AlphaFoldDB" id="A0A061RRX9"/>
<feature type="compositionally biased region" description="Polar residues" evidence="1">
    <location>
        <begin position="69"/>
        <end position="79"/>
    </location>
</feature>
<sequence length="79" mass="8455">AAAREASVETAREEQARIASIESAERERLKYGMTASIDMLFPPALFEELQAASASGSRSTSIGSSYRSQLPSESSDGQK</sequence>
<proteinExistence type="predicted"/>
<feature type="non-terminal residue" evidence="2">
    <location>
        <position position="79"/>
    </location>
</feature>
<reference evidence="2" key="1">
    <citation type="submission" date="2014-05" db="EMBL/GenBank/DDBJ databases">
        <title>The transcriptome of the halophilic microalga Tetraselmis sp. GSL018 isolated from the Great Salt Lake, Utah.</title>
        <authorList>
            <person name="Jinkerson R.E."/>
            <person name="D'Adamo S."/>
            <person name="Posewitz M.C."/>
        </authorList>
    </citation>
    <scope>NUCLEOTIDE SEQUENCE</scope>
    <source>
        <strain evidence="2">GSL018</strain>
    </source>
</reference>
<evidence type="ECO:0000313" key="2">
    <source>
        <dbReference type="EMBL" id="JAC74698.1"/>
    </source>
</evidence>
<organism evidence="2">
    <name type="scientific">Tetraselmis sp. GSL018</name>
    <dbReference type="NCBI Taxonomy" id="582737"/>
    <lineage>
        <taxon>Eukaryota</taxon>
        <taxon>Viridiplantae</taxon>
        <taxon>Chlorophyta</taxon>
        <taxon>core chlorophytes</taxon>
        <taxon>Chlorodendrophyceae</taxon>
        <taxon>Chlorodendrales</taxon>
        <taxon>Chlorodendraceae</taxon>
        <taxon>Tetraselmis</taxon>
    </lineage>
</organism>
<dbReference type="EMBL" id="GBEZ01011049">
    <property type="protein sequence ID" value="JAC74698.1"/>
    <property type="molecule type" value="Transcribed_RNA"/>
</dbReference>
<accession>A0A061RRX9</accession>
<protein>
    <submittedName>
        <fullName evidence="2">Uncharacterized protein</fullName>
    </submittedName>
</protein>
<feature type="region of interest" description="Disordered" evidence="1">
    <location>
        <begin position="52"/>
        <end position="79"/>
    </location>
</feature>
<name>A0A061RRX9_9CHLO</name>
<feature type="compositionally biased region" description="Low complexity" evidence="1">
    <location>
        <begin position="52"/>
        <end position="68"/>
    </location>
</feature>
<feature type="non-terminal residue" evidence="2">
    <location>
        <position position="1"/>
    </location>
</feature>
<gene>
    <name evidence="2" type="ORF">TSPGSL018_25233</name>
</gene>